<name>A0A9J6F751_HAELO</name>
<dbReference type="Proteomes" id="UP000821853">
    <property type="component" value="Chromosome 1"/>
</dbReference>
<protein>
    <recommendedName>
        <fullName evidence="3">Fibronectin type-III domain-containing protein</fullName>
    </recommendedName>
</protein>
<dbReference type="InterPro" id="IPR050964">
    <property type="entry name" value="Striated_Muscle_Regulatory"/>
</dbReference>
<evidence type="ECO:0000256" key="1">
    <source>
        <dbReference type="ARBA" id="ARBA00022737"/>
    </source>
</evidence>
<dbReference type="GO" id="GO:0045202">
    <property type="term" value="C:synapse"/>
    <property type="evidence" value="ECO:0007669"/>
    <property type="project" value="TreeGrafter"/>
</dbReference>
<evidence type="ECO:0000313" key="4">
    <source>
        <dbReference type="EMBL" id="KAH9361150.1"/>
    </source>
</evidence>
<dbReference type="PANTHER" id="PTHR13817">
    <property type="entry name" value="TITIN"/>
    <property type="match status" value="1"/>
</dbReference>
<comment type="caution">
    <text evidence="4">The sequence shown here is derived from an EMBL/GenBank/DDBJ whole genome shotgun (WGS) entry which is preliminary data.</text>
</comment>
<dbReference type="GO" id="GO:0007416">
    <property type="term" value="P:synapse assembly"/>
    <property type="evidence" value="ECO:0007669"/>
    <property type="project" value="TreeGrafter"/>
</dbReference>
<dbReference type="Pfam" id="PF00041">
    <property type="entry name" value="fn3"/>
    <property type="match status" value="1"/>
</dbReference>
<gene>
    <name evidence="4" type="ORF">HPB48_003012</name>
</gene>
<proteinExistence type="predicted"/>
<dbReference type="PROSITE" id="PS50853">
    <property type="entry name" value="FN3"/>
    <property type="match status" value="1"/>
</dbReference>
<dbReference type="OrthoDB" id="6244967at2759"/>
<accession>A0A9J6F751</accession>
<dbReference type="AlphaFoldDB" id="A0A9J6F751"/>
<dbReference type="SMART" id="SM00060">
    <property type="entry name" value="FN3"/>
    <property type="match status" value="1"/>
</dbReference>
<keyword evidence="1" id="KW-0677">Repeat</keyword>
<organism evidence="4 5">
    <name type="scientific">Haemaphysalis longicornis</name>
    <name type="common">Bush tick</name>
    <dbReference type="NCBI Taxonomy" id="44386"/>
    <lineage>
        <taxon>Eukaryota</taxon>
        <taxon>Metazoa</taxon>
        <taxon>Ecdysozoa</taxon>
        <taxon>Arthropoda</taxon>
        <taxon>Chelicerata</taxon>
        <taxon>Arachnida</taxon>
        <taxon>Acari</taxon>
        <taxon>Parasitiformes</taxon>
        <taxon>Ixodida</taxon>
        <taxon>Ixodoidea</taxon>
        <taxon>Ixodidae</taxon>
        <taxon>Haemaphysalinae</taxon>
        <taxon>Haemaphysalis</taxon>
    </lineage>
</organism>
<keyword evidence="5" id="KW-1185">Reference proteome</keyword>
<dbReference type="SUPFAM" id="SSF49265">
    <property type="entry name" value="Fibronectin type III"/>
    <property type="match status" value="1"/>
</dbReference>
<dbReference type="Gene3D" id="2.60.40.10">
    <property type="entry name" value="Immunoglobulins"/>
    <property type="match status" value="2"/>
</dbReference>
<dbReference type="InterPro" id="IPR013783">
    <property type="entry name" value="Ig-like_fold"/>
</dbReference>
<dbReference type="CDD" id="cd00063">
    <property type="entry name" value="FN3"/>
    <property type="match status" value="1"/>
</dbReference>
<evidence type="ECO:0000256" key="2">
    <source>
        <dbReference type="SAM" id="MobiDB-lite"/>
    </source>
</evidence>
<dbReference type="InterPro" id="IPR003961">
    <property type="entry name" value="FN3_dom"/>
</dbReference>
<dbReference type="VEuPathDB" id="VectorBase:HLOH_061632"/>
<evidence type="ECO:0000259" key="3">
    <source>
        <dbReference type="PROSITE" id="PS50853"/>
    </source>
</evidence>
<reference evidence="4 5" key="1">
    <citation type="journal article" date="2020" name="Cell">
        <title>Large-Scale Comparative Analyses of Tick Genomes Elucidate Their Genetic Diversity and Vector Capacities.</title>
        <authorList>
            <consortium name="Tick Genome and Microbiome Consortium (TIGMIC)"/>
            <person name="Jia N."/>
            <person name="Wang J."/>
            <person name="Shi W."/>
            <person name="Du L."/>
            <person name="Sun Y."/>
            <person name="Zhan W."/>
            <person name="Jiang J.F."/>
            <person name="Wang Q."/>
            <person name="Zhang B."/>
            <person name="Ji P."/>
            <person name="Bell-Sakyi L."/>
            <person name="Cui X.M."/>
            <person name="Yuan T.T."/>
            <person name="Jiang B.G."/>
            <person name="Yang W.F."/>
            <person name="Lam T.T."/>
            <person name="Chang Q.C."/>
            <person name="Ding S.J."/>
            <person name="Wang X.J."/>
            <person name="Zhu J.G."/>
            <person name="Ruan X.D."/>
            <person name="Zhao L."/>
            <person name="Wei J.T."/>
            <person name="Ye R.Z."/>
            <person name="Que T.C."/>
            <person name="Du C.H."/>
            <person name="Zhou Y.H."/>
            <person name="Cheng J.X."/>
            <person name="Dai P.F."/>
            <person name="Guo W.B."/>
            <person name="Han X.H."/>
            <person name="Huang E.J."/>
            <person name="Li L.F."/>
            <person name="Wei W."/>
            <person name="Gao Y.C."/>
            <person name="Liu J.Z."/>
            <person name="Shao H.Z."/>
            <person name="Wang X."/>
            <person name="Wang C.C."/>
            <person name="Yang T.C."/>
            <person name="Huo Q.B."/>
            <person name="Li W."/>
            <person name="Chen H.Y."/>
            <person name="Chen S.E."/>
            <person name="Zhou L.G."/>
            <person name="Ni X.B."/>
            <person name="Tian J.H."/>
            <person name="Sheng Y."/>
            <person name="Liu T."/>
            <person name="Pan Y.S."/>
            <person name="Xia L.Y."/>
            <person name="Li J."/>
            <person name="Zhao F."/>
            <person name="Cao W.C."/>
        </authorList>
    </citation>
    <scope>NUCLEOTIDE SEQUENCE [LARGE SCALE GENOMIC DNA]</scope>
    <source>
        <strain evidence="4">HaeL-2018</strain>
    </source>
</reference>
<dbReference type="EMBL" id="JABSTR010000001">
    <property type="protein sequence ID" value="KAH9361150.1"/>
    <property type="molecule type" value="Genomic_DNA"/>
</dbReference>
<feature type="region of interest" description="Disordered" evidence="2">
    <location>
        <begin position="1"/>
        <end position="38"/>
    </location>
</feature>
<dbReference type="InterPro" id="IPR036116">
    <property type="entry name" value="FN3_sf"/>
</dbReference>
<feature type="domain" description="Fibronectin type-III" evidence="3">
    <location>
        <begin position="107"/>
        <end position="223"/>
    </location>
</feature>
<dbReference type="PANTHER" id="PTHR13817:SF102">
    <property type="entry name" value="DOWN SYNDROME CELL ADHESION MOLECULE-LIKE PROTEIN DSCAM2"/>
    <property type="match status" value="1"/>
</dbReference>
<sequence length="243" mass="27081">MARFFPKPFRPGQPTPKHHGSSTGPIPSRYHGSRPRRKDWNGHLKGYYISYRPAGSSDQHYHKTVEVHNPHQRQEIHLTNLRLSMSLQRLNPSLHQQGHRPHVARVPPSPPSLEVVSVSTSSVTLGWSLKTSFGNPVTGIVHSPLPRARSSRAPAAAVLCAEYVLHQRKEADHWQETPISTVQPVYTVRELECGTTYQFYMTAHNSLGRSEPSDVIRAKTDGAGYATLFLNVNLCCGGGLEEL</sequence>
<dbReference type="GO" id="GO:0007156">
    <property type="term" value="P:homophilic cell adhesion via plasma membrane adhesion molecules"/>
    <property type="evidence" value="ECO:0007669"/>
    <property type="project" value="TreeGrafter"/>
</dbReference>
<evidence type="ECO:0000313" key="5">
    <source>
        <dbReference type="Proteomes" id="UP000821853"/>
    </source>
</evidence>